<keyword evidence="2" id="KW-1185">Reference proteome</keyword>
<evidence type="ECO:0000313" key="2">
    <source>
        <dbReference type="Proteomes" id="UP000275048"/>
    </source>
</evidence>
<dbReference type="AlphaFoldDB" id="A0A3M8AF29"/>
<proteinExistence type="predicted"/>
<gene>
    <name evidence="1" type="ORF">EDM22_09445</name>
</gene>
<name>A0A3M8AF29_9MICO</name>
<dbReference type="Proteomes" id="UP000275048">
    <property type="component" value="Unassembled WGS sequence"/>
</dbReference>
<sequence length="305" mass="33532">MRRPTHLPPRFEGAPFSTAEALHAGVTPRRLRSDSLAAPHRGVRVDPERLITTLERCRAYAVIMSPGHVFSGPTAAALYGMPLPLALERDLRLHVTSVDGSRAPRGRGVVGSSTTVAPLLIRVPGLGGARMTSPADTWCALAAALTLDDLVAAGDRLLGLPKPLCAARQIDDAIARHGSRRGARALHDARGWLRADVFSRRETFARLILVRAGMPEPEPNGLIVLRSGRRTRGDLVFRRHRVLVEYEGEHHLFDVDQWATDVARLNDLIDDGWWVIRVTKRMPPSELIARTSRALADRGWVPATK</sequence>
<evidence type="ECO:0000313" key="1">
    <source>
        <dbReference type="EMBL" id="RNB49824.1"/>
    </source>
</evidence>
<dbReference type="OrthoDB" id="3173471at2"/>
<evidence type="ECO:0008006" key="3">
    <source>
        <dbReference type="Google" id="ProtNLM"/>
    </source>
</evidence>
<protein>
    <recommendedName>
        <fullName evidence="3">DUF559 domain-containing protein</fullName>
    </recommendedName>
</protein>
<dbReference type="RefSeq" id="WP_122936805.1">
    <property type="nucleotide sequence ID" value="NZ_JBHSNT010000007.1"/>
</dbReference>
<dbReference type="EMBL" id="RHHB01000014">
    <property type="protein sequence ID" value="RNB49824.1"/>
    <property type="molecule type" value="Genomic_DNA"/>
</dbReference>
<accession>A0A3M8AF29</accession>
<organism evidence="1 2">
    <name type="scientific">Agromyces tardus</name>
    <dbReference type="NCBI Taxonomy" id="2583849"/>
    <lineage>
        <taxon>Bacteria</taxon>
        <taxon>Bacillati</taxon>
        <taxon>Actinomycetota</taxon>
        <taxon>Actinomycetes</taxon>
        <taxon>Micrococcales</taxon>
        <taxon>Microbacteriaceae</taxon>
        <taxon>Agromyces</taxon>
    </lineage>
</organism>
<comment type="caution">
    <text evidence="1">The sequence shown here is derived from an EMBL/GenBank/DDBJ whole genome shotgun (WGS) entry which is preliminary data.</text>
</comment>
<reference evidence="1 2" key="1">
    <citation type="submission" date="2018-10" db="EMBL/GenBank/DDBJ databases">
        <title>Isolation, diversity and antibacterial activity of antinobacteria from the wheat rhizosphere soil.</title>
        <authorList>
            <person name="Sun T."/>
        </authorList>
    </citation>
    <scope>NUCLEOTIDE SEQUENCE [LARGE SCALE GENOMIC DNA]</scope>
    <source>
        <strain evidence="1 2">SJ-23</strain>
    </source>
</reference>